<comment type="caution">
    <text evidence="4">The sequence shown here is derived from an EMBL/GenBank/DDBJ whole genome shotgun (WGS) entry which is preliminary data.</text>
</comment>
<evidence type="ECO:0000313" key="4">
    <source>
        <dbReference type="EMBL" id="MBL3655973.1"/>
    </source>
</evidence>
<evidence type="ECO:0000259" key="3">
    <source>
        <dbReference type="Pfam" id="PF13439"/>
    </source>
</evidence>
<organism evidence="4 5">
    <name type="scientific">Fulvivirga sediminis</name>
    <dbReference type="NCBI Taxonomy" id="2803949"/>
    <lineage>
        <taxon>Bacteria</taxon>
        <taxon>Pseudomonadati</taxon>
        <taxon>Bacteroidota</taxon>
        <taxon>Cytophagia</taxon>
        <taxon>Cytophagales</taxon>
        <taxon>Fulvivirgaceae</taxon>
        <taxon>Fulvivirga</taxon>
    </lineage>
</organism>
<dbReference type="PANTHER" id="PTHR46401:SF2">
    <property type="entry name" value="GLYCOSYLTRANSFERASE WBBK-RELATED"/>
    <property type="match status" value="1"/>
</dbReference>
<sequence>MDELKVLMLGPGEPTALNSGLGIATHHIAKNLNSLVKLTIIQPGDSMEETHHSEVTGVNFQQFNEINVAKDMARISIKANLAPYFYSGYTSEMPAKEKMSESEVKKELELFTSKTISFSKHIDFDLIYSHDWTTMNAAMEIKKNSKKPLVVHIHSLDYDRSATHGESWVYELEKEGLEAADRIIAVSEYSAQIINEFYHIPTQKIDIVHNAIEAYRHSRVNKIFTEKLILFVGRLTGQKGPALFMQIAAKVNQQIPETRFVMAGTGELLKQLIESGAYRSVSGKFHFTGQLSPKDMKALYRRCDIYCMPSVSEPFGLSALEAASMGLPVVISKQSGAAEILPAALKADYWDIDLFVKHIVSLLTSERLYNEVVEKNTKEIGKLSWEEVAESIVTVFNKVKA</sequence>
<evidence type="ECO:0000256" key="1">
    <source>
        <dbReference type="ARBA" id="ARBA00022679"/>
    </source>
</evidence>
<dbReference type="InterPro" id="IPR001296">
    <property type="entry name" value="Glyco_trans_1"/>
</dbReference>
<dbReference type="CDD" id="cd03801">
    <property type="entry name" value="GT4_PimA-like"/>
    <property type="match status" value="1"/>
</dbReference>
<dbReference type="GO" id="GO:0016757">
    <property type="term" value="F:glycosyltransferase activity"/>
    <property type="evidence" value="ECO:0007669"/>
    <property type="project" value="InterPro"/>
</dbReference>
<gene>
    <name evidence="4" type="ORF">JL102_07520</name>
</gene>
<keyword evidence="5" id="KW-1185">Reference proteome</keyword>
<evidence type="ECO:0000313" key="5">
    <source>
        <dbReference type="Proteomes" id="UP000659388"/>
    </source>
</evidence>
<dbReference type="InterPro" id="IPR028098">
    <property type="entry name" value="Glyco_trans_4-like_N"/>
</dbReference>
<dbReference type="Gene3D" id="3.40.50.2000">
    <property type="entry name" value="Glycogen Phosphorylase B"/>
    <property type="match status" value="2"/>
</dbReference>
<protein>
    <submittedName>
        <fullName evidence="4">Glycosyltransferase family 4 protein</fullName>
    </submittedName>
</protein>
<dbReference type="SUPFAM" id="SSF53756">
    <property type="entry name" value="UDP-Glycosyltransferase/glycogen phosphorylase"/>
    <property type="match status" value="1"/>
</dbReference>
<evidence type="ECO:0000259" key="2">
    <source>
        <dbReference type="Pfam" id="PF00534"/>
    </source>
</evidence>
<dbReference type="GO" id="GO:0009103">
    <property type="term" value="P:lipopolysaccharide biosynthetic process"/>
    <property type="evidence" value="ECO:0007669"/>
    <property type="project" value="TreeGrafter"/>
</dbReference>
<proteinExistence type="predicted"/>
<reference evidence="4" key="1">
    <citation type="submission" date="2021-01" db="EMBL/GenBank/DDBJ databases">
        <title>Fulvivirga kasyanovii gen. nov., sp nov., a novel member of the phylum Bacteroidetes isolated from seawater in a mussel farm.</title>
        <authorList>
            <person name="Zhao L.-H."/>
            <person name="Wang Z.-J."/>
        </authorList>
    </citation>
    <scope>NUCLEOTIDE SEQUENCE</scope>
    <source>
        <strain evidence="4">2943</strain>
    </source>
</reference>
<dbReference type="AlphaFoldDB" id="A0A937JY01"/>
<accession>A0A937JY01</accession>
<dbReference type="Pfam" id="PF00534">
    <property type="entry name" value="Glycos_transf_1"/>
    <property type="match status" value="1"/>
</dbReference>
<dbReference type="Proteomes" id="UP000659388">
    <property type="component" value="Unassembled WGS sequence"/>
</dbReference>
<dbReference type="Pfam" id="PF13439">
    <property type="entry name" value="Glyco_transf_4"/>
    <property type="match status" value="1"/>
</dbReference>
<name>A0A937JY01_9BACT</name>
<keyword evidence="1" id="KW-0808">Transferase</keyword>
<feature type="domain" description="Glycosyltransferase subfamily 4-like N-terminal" evidence="3">
    <location>
        <begin position="119"/>
        <end position="213"/>
    </location>
</feature>
<dbReference type="EMBL" id="JAESIY010000003">
    <property type="protein sequence ID" value="MBL3655973.1"/>
    <property type="molecule type" value="Genomic_DNA"/>
</dbReference>
<dbReference type="PANTHER" id="PTHR46401">
    <property type="entry name" value="GLYCOSYLTRANSFERASE WBBK-RELATED"/>
    <property type="match status" value="1"/>
</dbReference>
<feature type="domain" description="Glycosyl transferase family 1" evidence="2">
    <location>
        <begin position="225"/>
        <end position="378"/>
    </location>
</feature>
<dbReference type="RefSeq" id="WP_202243659.1">
    <property type="nucleotide sequence ID" value="NZ_JAESIY010000003.1"/>
</dbReference>